<keyword evidence="2" id="KW-1185">Reference proteome</keyword>
<protein>
    <submittedName>
        <fullName evidence="1">Uncharacterized protein</fullName>
    </submittedName>
</protein>
<evidence type="ECO:0000313" key="1">
    <source>
        <dbReference type="EMBL" id="CAI2368637.1"/>
    </source>
</evidence>
<gene>
    <name evidence="1" type="ORF">ECRASSUSDP1_LOCUS9933</name>
</gene>
<comment type="caution">
    <text evidence="1">The sequence shown here is derived from an EMBL/GenBank/DDBJ whole genome shotgun (WGS) entry which is preliminary data.</text>
</comment>
<proteinExistence type="predicted"/>
<evidence type="ECO:0000313" key="2">
    <source>
        <dbReference type="Proteomes" id="UP001295684"/>
    </source>
</evidence>
<reference evidence="1" key="1">
    <citation type="submission" date="2023-07" db="EMBL/GenBank/DDBJ databases">
        <authorList>
            <consortium name="AG Swart"/>
            <person name="Singh M."/>
            <person name="Singh A."/>
            <person name="Seah K."/>
            <person name="Emmerich C."/>
        </authorList>
    </citation>
    <scope>NUCLEOTIDE SEQUENCE</scope>
    <source>
        <strain evidence="1">DP1</strain>
    </source>
</reference>
<accession>A0AAD1XET7</accession>
<dbReference type="EMBL" id="CAMPGE010009774">
    <property type="protein sequence ID" value="CAI2368637.1"/>
    <property type="molecule type" value="Genomic_DNA"/>
</dbReference>
<name>A0AAD1XET7_EUPCR</name>
<sequence length="92" mass="10751">MSPNQKLFNKGLLVMNNATHYRQEKDKTPGSWNFTKVSVCEECKTKDEIRNPKRIGIYKKIPIKFLSINQMLIKLLVQSSNKVNLIRINEED</sequence>
<dbReference type="Proteomes" id="UP001295684">
    <property type="component" value="Unassembled WGS sequence"/>
</dbReference>
<organism evidence="1 2">
    <name type="scientific">Euplotes crassus</name>
    <dbReference type="NCBI Taxonomy" id="5936"/>
    <lineage>
        <taxon>Eukaryota</taxon>
        <taxon>Sar</taxon>
        <taxon>Alveolata</taxon>
        <taxon>Ciliophora</taxon>
        <taxon>Intramacronucleata</taxon>
        <taxon>Spirotrichea</taxon>
        <taxon>Hypotrichia</taxon>
        <taxon>Euplotida</taxon>
        <taxon>Euplotidae</taxon>
        <taxon>Moneuplotes</taxon>
    </lineage>
</organism>
<dbReference type="AlphaFoldDB" id="A0AAD1XET7"/>